<evidence type="ECO:0000313" key="5">
    <source>
        <dbReference type="Proteomes" id="UP000254387"/>
    </source>
</evidence>
<dbReference type="Proteomes" id="UP000255167">
    <property type="component" value="Unassembled WGS sequence"/>
</dbReference>
<dbReference type="EMBL" id="UGLU01000001">
    <property type="protein sequence ID" value="STU52899.1"/>
    <property type="molecule type" value="Genomic_DNA"/>
</dbReference>
<dbReference type="EMBL" id="UGMN01000004">
    <property type="protein sequence ID" value="STV55952.1"/>
    <property type="molecule type" value="Genomic_DNA"/>
</dbReference>
<organism evidence="3 6">
    <name type="scientific">Klebsiella pneumoniae</name>
    <dbReference type="NCBI Taxonomy" id="573"/>
    <lineage>
        <taxon>Bacteria</taxon>
        <taxon>Pseudomonadati</taxon>
        <taxon>Pseudomonadota</taxon>
        <taxon>Gammaproteobacteria</taxon>
        <taxon>Enterobacterales</taxon>
        <taxon>Enterobacteriaceae</taxon>
        <taxon>Klebsiella/Raoultella group</taxon>
        <taxon>Klebsiella</taxon>
        <taxon>Klebsiella pneumoniae complex</taxon>
    </lineage>
</organism>
<dbReference type="Proteomes" id="UP000254387">
    <property type="component" value="Unassembled WGS sequence"/>
</dbReference>
<name>A0A378FWV7_KLEPN</name>
<evidence type="ECO:0000313" key="1">
    <source>
        <dbReference type="EMBL" id="STU52899.1"/>
    </source>
</evidence>
<proteinExistence type="predicted"/>
<reference evidence="4 5" key="1">
    <citation type="submission" date="2018-06" db="EMBL/GenBank/DDBJ databases">
        <authorList>
            <consortium name="Pathogen Informatics"/>
            <person name="Doyle S."/>
        </authorList>
    </citation>
    <scope>NUCLEOTIDE SEQUENCE [LARGE SCALE GENOMIC DNA]</scope>
    <source>
        <strain evidence="1 4">NCTC5051</strain>
        <strain evidence="2 5">NCTC5053</strain>
        <strain evidence="3 6">NCTC9617</strain>
    </source>
</reference>
<evidence type="ECO:0000313" key="3">
    <source>
        <dbReference type="EMBL" id="STW49106.1"/>
    </source>
</evidence>
<sequence>MPVCTISIEVKSRWWLPFYVKTLTLFCLMFQREPDYEKISAFIAKYGIGQKVKAGPVLKNTE</sequence>
<accession>A0A378FWV7</accession>
<dbReference type="AlphaFoldDB" id="A0A378FWV7"/>
<evidence type="ECO:0000313" key="4">
    <source>
        <dbReference type="Proteomes" id="UP000254141"/>
    </source>
</evidence>
<evidence type="ECO:0000313" key="2">
    <source>
        <dbReference type="EMBL" id="STV55952.1"/>
    </source>
</evidence>
<dbReference type="Proteomes" id="UP000254141">
    <property type="component" value="Unassembled WGS sequence"/>
</dbReference>
<dbReference type="EMBL" id="UGNC01000005">
    <property type="protein sequence ID" value="STW49106.1"/>
    <property type="molecule type" value="Genomic_DNA"/>
</dbReference>
<protein>
    <submittedName>
        <fullName evidence="3">Uncharacterized protein</fullName>
    </submittedName>
</protein>
<evidence type="ECO:0000313" key="6">
    <source>
        <dbReference type="Proteomes" id="UP000255167"/>
    </source>
</evidence>
<gene>
    <name evidence="1" type="ORF">NCTC5051_03988</name>
    <name evidence="2" type="ORF">NCTC5053_05796</name>
    <name evidence="3" type="ORF">NCTC9617_05728</name>
</gene>